<dbReference type="PANTHER" id="PTHR43247">
    <property type="entry name" value="PHOSPHOSERINE AMINOTRANSFERASE"/>
    <property type="match status" value="1"/>
</dbReference>
<dbReference type="GO" id="GO:0006564">
    <property type="term" value="P:L-serine biosynthetic process"/>
    <property type="evidence" value="ECO:0007669"/>
    <property type="project" value="UniProtKB-UniRule"/>
</dbReference>
<organism evidence="15 16">
    <name type="scientific">Vicingus serpentipes</name>
    <dbReference type="NCBI Taxonomy" id="1926625"/>
    <lineage>
        <taxon>Bacteria</taxon>
        <taxon>Pseudomonadati</taxon>
        <taxon>Bacteroidota</taxon>
        <taxon>Flavobacteriia</taxon>
        <taxon>Flavobacteriales</taxon>
        <taxon>Vicingaceae</taxon>
        <taxon>Vicingus</taxon>
    </lineage>
</organism>
<dbReference type="Pfam" id="PF00266">
    <property type="entry name" value="Aminotran_5"/>
    <property type="match status" value="1"/>
</dbReference>
<comment type="subunit">
    <text evidence="12">Homodimer.</text>
</comment>
<accession>A0A5C6RVU5</accession>
<dbReference type="GO" id="GO:0004648">
    <property type="term" value="F:O-phospho-L-serine:2-oxoglutarate aminotransferase activity"/>
    <property type="evidence" value="ECO:0007669"/>
    <property type="project" value="UniProtKB-UniRule"/>
</dbReference>
<evidence type="ECO:0000256" key="6">
    <source>
        <dbReference type="ARBA" id="ARBA00022679"/>
    </source>
</evidence>
<dbReference type="FunFam" id="3.90.1150.10:FF:000006">
    <property type="entry name" value="Phosphoserine aminotransferase"/>
    <property type="match status" value="1"/>
</dbReference>
<feature type="binding site" evidence="12">
    <location>
        <position position="192"/>
    </location>
    <ligand>
        <name>pyridoxal 5'-phosphate</name>
        <dbReference type="ChEBI" id="CHEBI:597326"/>
    </ligand>
</feature>
<reference evidence="15 16" key="1">
    <citation type="submission" date="2019-08" db="EMBL/GenBank/DDBJ databases">
        <title>Genome of Vicingus serpentipes NCIMB 15042.</title>
        <authorList>
            <person name="Bowman J.P."/>
        </authorList>
    </citation>
    <scope>NUCLEOTIDE SEQUENCE [LARGE SCALE GENOMIC DNA]</scope>
    <source>
        <strain evidence="15 16">NCIMB 15042</strain>
    </source>
</reference>
<evidence type="ECO:0000259" key="14">
    <source>
        <dbReference type="Pfam" id="PF00266"/>
    </source>
</evidence>
<dbReference type="UniPathway" id="UPA00244">
    <property type="reaction ID" value="UER00311"/>
</dbReference>
<dbReference type="NCBIfam" id="NF003764">
    <property type="entry name" value="PRK05355.1"/>
    <property type="match status" value="1"/>
</dbReference>
<evidence type="ECO:0000256" key="10">
    <source>
        <dbReference type="ARBA" id="ARBA00047630"/>
    </source>
</evidence>
<name>A0A5C6RVU5_9FLAO</name>
<evidence type="ECO:0000256" key="4">
    <source>
        <dbReference type="ARBA" id="ARBA00022576"/>
    </source>
</evidence>
<evidence type="ECO:0000256" key="1">
    <source>
        <dbReference type="ARBA" id="ARBA00004915"/>
    </source>
</evidence>
<dbReference type="Gene3D" id="3.40.640.10">
    <property type="entry name" value="Type I PLP-dependent aspartate aminotransferase-like (Major domain)"/>
    <property type="match status" value="1"/>
</dbReference>
<dbReference type="InterPro" id="IPR020578">
    <property type="entry name" value="Aminotrans_V_PyrdxlP_BS"/>
</dbReference>
<sequence length="357" mass="39574">MSKVHNFSAGPCILPQEVLKQASEAVINFNNLNLSLLEISHRSKDFIEVMENARNLVRELLNVPDNYEVLFLQGGASLGFLTAAYNFMKIDGSAAYLNTGTWANKALKEAKLLGGVLEVASSKDKNYNYIPKNYQIPGNADYLHITTNNTIFGTQLKKTPISRIPIIADMSSDIFSKKINVSDYDLIYAGAQKNMGPAGTTLYIVKKSALGKTGRTIPSMLDLEVHISKDSMFNTPPVYPIYVSMLTLQWLKNNGGVEWIEGINQQKADLLYNEIDNNPLFKGTAEVDSRSNMNATFVLTNDDLKDEFDSMWQAANISGIKGHRDVGGYRASMYNALPLESVQALVDVMKELAKKHS</sequence>
<comment type="cofactor">
    <cofactor evidence="12">
        <name>pyridoxal 5'-phosphate</name>
        <dbReference type="ChEBI" id="CHEBI:597326"/>
    </cofactor>
    <text evidence="12">Binds 1 pyridoxal phosphate per subunit.</text>
</comment>
<keyword evidence="12" id="KW-0963">Cytoplasm</keyword>
<evidence type="ECO:0000256" key="11">
    <source>
        <dbReference type="ARBA" id="ARBA00049007"/>
    </source>
</evidence>
<dbReference type="InterPro" id="IPR015421">
    <property type="entry name" value="PyrdxlP-dep_Trfase_major"/>
</dbReference>
<evidence type="ECO:0000256" key="8">
    <source>
        <dbReference type="ARBA" id="ARBA00023096"/>
    </source>
</evidence>
<evidence type="ECO:0000256" key="5">
    <source>
        <dbReference type="ARBA" id="ARBA00022605"/>
    </source>
</evidence>
<keyword evidence="16" id="KW-1185">Reference proteome</keyword>
<dbReference type="GO" id="GO:0005737">
    <property type="term" value="C:cytoplasm"/>
    <property type="evidence" value="ECO:0007669"/>
    <property type="project" value="UniProtKB-SubCell"/>
</dbReference>
<dbReference type="RefSeq" id="WP_147099381.1">
    <property type="nucleotide sequence ID" value="NZ_VOOS01000002.1"/>
</dbReference>
<evidence type="ECO:0000256" key="9">
    <source>
        <dbReference type="ARBA" id="ARBA00023299"/>
    </source>
</evidence>
<comment type="caution">
    <text evidence="15">The sequence shown here is derived from an EMBL/GenBank/DDBJ whole genome shotgun (WGS) entry which is preliminary data.</text>
</comment>
<keyword evidence="9 12" id="KW-0718">Serine biosynthesis</keyword>
<comment type="catalytic activity">
    <reaction evidence="11 12 13">
        <text>O-phospho-L-serine + 2-oxoglutarate = 3-phosphooxypyruvate + L-glutamate</text>
        <dbReference type="Rhea" id="RHEA:14329"/>
        <dbReference type="ChEBI" id="CHEBI:16810"/>
        <dbReference type="ChEBI" id="CHEBI:18110"/>
        <dbReference type="ChEBI" id="CHEBI:29985"/>
        <dbReference type="ChEBI" id="CHEBI:57524"/>
        <dbReference type="EC" id="2.6.1.52"/>
    </reaction>
</comment>
<keyword evidence="7 12" id="KW-0663">Pyridoxal phosphate</keyword>
<keyword evidence="5 12" id="KW-0028">Amino-acid biosynthesis</keyword>
<dbReference type="PANTHER" id="PTHR43247:SF1">
    <property type="entry name" value="PHOSPHOSERINE AMINOTRANSFERASE"/>
    <property type="match status" value="1"/>
</dbReference>
<comment type="caution">
    <text evidence="12">Lacks conserved residue(s) required for the propagation of feature annotation.</text>
</comment>
<comment type="similarity">
    <text evidence="3 12">Belongs to the class-V pyridoxal-phosphate-dependent aminotransferase family. SerC subfamily.</text>
</comment>
<dbReference type="Proteomes" id="UP000321721">
    <property type="component" value="Unassembled WGS sequence"/>
</dbReference>
<evidence type="ECO:0000256" key="7">
    <source>
        <dbReference type="ARBA" id="ARBA00022898"/>
    </source>
</evidence>
<dbReference type="InterPro" id="IPR000192">
    <property type="entry name" value="Aminotrans_V_dom"/>
</dbReference>
<comment type="subcellular location">
    <subcellularLocation>
        <location evidence="12">Cytoplasm</location>
    </subcellularLocation>
</comment>
<dbReference type="PROSITE" id="PS00595">
    <property type="entry name" value="AA_TRANSFER_CLASS_5"/>
    <property type="match status" value="1"/>
</dbReference>
<gene>
    <name evidence="12 15" type="primary">serC</name>
    <name evidence="15" type="ORF">FRY74_05420</name>
</gene>
<dbReference type="OrthoDB" id="9809412at2"/>
<proteinExistence type="inferred from homology"/>
<protein>
    <recommendedName>
        <fullName evidence="12">Phosphoserine aminotransferase</fullName>
        <ecNumber evidence="12">2.6.1.52</ecNumber>
    </recommendedName>
    <alternativeName>
        <fullName evidence="12">Phosphohydroxythreonine aminotransferase</fullName>
        <shortName evidence="12">PSAT</shortName>
    </alternativeName>
</protein>
<feature type="domain" description="Aminotransferase class V" evidence="14">
    <location>
        <begin position="5"/>
        <end position="345"/>
    </location>
</feature>
<feature type="binding site" evidence="12">
    <location>
        <begin position="234"/>
        <end position="235"/>
    </location>
    <ligand>
        <name>pyridoxal 5'-phosphate</name>
        <dbReference type="ChEBI" id="CHEBI:597326"/>
    </ligand>
</feature>
<comment type="pathway">
    <text evidence="2 12 13">Amino-acid biosynthesis; L-serine biosynthesis; L-serine from 3-phospho-D-glycerate: step 2/3.</text>
</comment>
<evidence type="ECO:0000256" key="13">
    <source>
        <dbReference type="RuleBase" id="RU004505"/>
    </source>
</evidence>
<comment type="catalytic activity">
    <reaction evidence="10 12">
        <text>4-(phosphooxy)-L-threonine + 2-oxoglutarate = (R)-3-hydroxy-2-oxo-4-phosphooxybutanoate + L-glutamate</text>
        <dbReference type="Rhea" id="RHEA:16573"/>
        <dbReference type="ChEBI" id="CHEBI:16810"/>
        <dbReference type="ChEBI" id="CHEBI:29985"/>
        <dbReference type="ChEBI" id="CHEBI:58452"/>
        <dbReference type="ChEBI" id="CHEBI:58538"/>
        <dbReference type="EC" id="2.6.1.52"/>
    </reaction>
</comment>
<dbReference type="EMBL" id="VOOS01000002">
    <property type="protein sequence ID" value="TXB66009.1"/>
    <property type="molecule type" value="Genomic_DNA"/>
</dbReference>
<feature type="binding site" evidence="12">
    <location>
        <position position="102"/>
    </location>
    <ligand>
        <name>pyridoxal 5'-phosphate</name>
        <dbReference type="ChEBI" id="CHEBI:597326"/>
    </ligand>
</feature>
<evidence type="ECO:0000256" key="2">
    <source>
        <dbReference type="ARBA" id="ARBA00005099"/>
    </source>
</evidence>
<evidence type="ECO:0000256" key="12">
    <source>
        <dbReference type="HAMAP-Rule" id="MF_00160"/>
    </source>
</evidence>
<dbReference type="NCBIfam" id="TIGR01364">
    <property type="entry name" value="serC_1"/>
    <property type="match status" value="1"/>
</dbReference>
<feature type="binding site" evidence="12">
    <location>
        <position position="169"/>
    </location>
    <ligand>
        <name>pyridoxal 5'-phosphate</name>
        <dbReference type="ChEBI" id="CHEBI:597326"/>
    </ligand>
</feature>
<dbReference type="AlphaFoldDB" id="A0A5C6RVU5"/>
<evidence type="ECO:0000313" key="15">
    <source>
        <dbReference type="EMBL" id="TXB66009.1"/>
    </source>
</evidence>
<evidence type="ECO:0000256" key="3">
    <source>
        <dbReference type="ARBA" id="ARBA00006904"/>
    </source>
</evidence>
<feature type="modified residue" description="N6-(pyridoxal phosphate)lysine" evidence="12">
    <location>
        <position position="193"/>
    </location>
</feature>
<dbReference type="HAMAP" id="MF_00160">
    <property type="entry name" value="SerC_aminotrans_5"/>
    <property type="match status" value="1"/>
</dbReference>
<feature type="binding site" evidence="12">
    <location>
        <begin position="76"/>
        <end position="77"/>
    </location>
    <ligand>
        <name>pyridoxal 5'-phosphate</name>
        <dbReference type="ChEBI" id="CHEBI:597326"/>
    </ligand>
</feature>
<dbReference type="InterPro" id="IPR015422">
    <property type="entry name" value="PyrdxlP-dep_Trfase_small"/>
</dbReference>
<dbReference type="GO" id="GO:0030170">
    <property type="term" value="F:pyridoxal phosphate binding"/>
    <property type="evidence" value="ECO:0007669"/>
    <property type="project" value="UniProtKB-UniRule"/>
</dbReference>
<dbReference type="PIRSF" id="PIRSF000525">
    <property type="entry name" value="SerC"/>
    <property type="match status" value="1"/>
</dbReference>
<dbReference type="InterPro" id="IPR015424">
    <property type="entry name" value="PyrdxlP-dep_Trfase"/>
</dbReference>
<feature type="binding site" evidence="12">
    <location>
        <position position="42"/>
    </location>
    <ligand>
        <name>L-glutamate</name>
        <dbReference type="ChEBI" id="CHEBI:29985"/>
    </ligand>
</feature>
<keyword evidence="4 12" id="KW-0032">Aminotransferase</keyword>
<dbReference type="UniPathway" id="UPA00135">
    <property type="reaction ID" value="UER00197"/>
</dbReference>
<evidence type="ECO:0000313" key="16">
    <source>
        <dbReference type="Proteomes" id="UP000321721"/>
    </source>
</evidence>
<keyword evidence="6 12" id="KW-0808">Transferase</keyword>
<dbReference type="SUPFAM" id="SSF53383">
    <property type="entry name" value="PLP-dependent transferases"/>
    <property type="match status" value="1"/>
</dbReference>
<dbReference type="Gene3D" id="3.90.1150.10">
    <property type="entry name" value="Aspartate Aminotransferase, domain 1"/>
    <property type="match status" value="1"/>
</dbReference>
<dbReference type="FunFam" id="3.40.640.10:FF:000010">
    <property type="entry name" value="Phosphoserine aminotransferase"/>
    <property type="match status" value="1"/>
</dbReference>
<comment type="pathway">
    <text evidence="1 12">Cofactor biosynthesis; pyridoxine 5'-phosphate biosynthesis; pyridoxine 5'-phosphate from D-erythrose 4-phosphate: step 3/5.</text>
</comment>
<feature type="binding site" evidence="12">
    <location>
        <position position="150"/>
    </location>
    <ligand>
        <name>pyridoxal 5'-phosphate</name>
        <dbReference type="ChEBI" id="CHEBI:597326"/>
    </ligand>
</feature>
<keyword evidence="8 12" id="KW-0664">Pyridoxine biosynthesis</keyword>
<dbReference type="GO" id="GO:0008615">
    <property type="term" value="P:pyridoxine biosynthetic process"/>
    <property type="evidence" value="ECO:0007669"/>
    <property type="project" value="UniProtKB-UniRule"/>
</dbReference>
<comment type="function">
    <text evidence="12">Catalyzes the reversible conversion of 3-phosphohydroxypyruvate to phosphoserine and of 3-hydroxy-2-oxo-4-phosphonooxybutanoate to phosphohydroxythreonine.</text>
</comment>
<dbReference type="EC" id="2.6.1.52" evidence="12"/>
<dbReference type="InterPro" id="IPR022278">
    <property type="entry name" value="Pser_aminoTfrase"/>
</dbReference>